<gene>
    <name evidence="6" type="primary">dsbB</name>
    <name evidence="6" type="ORF">DB43_EL00320</name>
</gene>
<evidence type="ECO:0000256" key="1">
    <source>
        <dbReference type="ARBA" id="ARBA00004141"/>
    </source>
</evidence>
<dbReference type="InterPro" id="IPR023380">
    <property type="entry name" value="DsbB-like_sf"/>
</dbReference>
<evidence type="ECO:0000256" key="4">
    <source>
        <dbReference type="ARBA" id="ARBA00023136"/>
    </source>
</evidence>
<evidence type="ECO:0000313" key="7">
    <source>
        <dbReference type="Proteomes" id="UP000031307"/>
    </source>
</evidence>
<reference evidence="6 7" key="1">
    <citation type="journal article" date="2014" name="Mol. Biol. Evol.">
        <title>Massive expansion of Ubiquitination-related gene families within the Chlamydiae.</title>
        <authorList>
            <person name="Domman D."/>
            <person name="Collingro A."/>
            <person name="Lagkouvardos I."/>
            <person name="Gehre L."/>
            <person name="Weinmaier T."/>
            <person name="Rattei T."/>
            <person name="Subtil A."/>
            <person name="Horn M."/>
        </authorList>
    </citation>
    <scope>NUCLEOTIDE SEQUENCE [LARGE SCALE GENOMIC DNA]</scope>
    <source>
        <strain evidence="6 7">OEW1</strain>
    </source>
</reference>
<accession>A0A0C1C3X8</accession>
<proteinExistence type="predicted"/>
<dbReference type="GO" id="GO:0016020">
    <property type="term" value="C:membrane"/>
    <property type="evidence" value="ECO:0007669"/>
    <property type="project" value="UniProtKB-SubCell"/>
</dbReference>
<dbReference type="Proteomes" id="UP000031307">
    <property type="component" value="Unassembled WGS sequence"/>
</dbReference>
<organism evidence="6 7">
    <name type="scientific">Parachlamydia acanthamoebae</name>
    <dbReference type="NCBI Taxonomy" id="83552"/>
    <lineage>
        <taxon>Bacteria</taxon>
        <taxon>Pseudomonadati</taxon>
        <taxon>Chlamydiota</taxon>
        <taxon>Chlamydiia</taxon>
        <taxon>Parachlamydiales</taxon>
        <taxon>Parachlamydiaceae</taxon>
        <taxon>Parachlamydia</taxon>
    </lineage>
</organism>
<keyword evidence="2 5" id="KW-0812">Transmembrane</keyword>
<feature type="transmembrane region" description="Helical" evidence="5">
    <location>
        <begin position="65"/>
        <end position="83"/>
    </location>
</feature>
<evidence type="ECO:0000256" key="5">
    <source>
        <dbReference type="SAM" id="Phobius"/>
    </source>
</evidence>
<dbReference type="EMBL" id="JSAM01000031">
    <property type="protein sequence ID" value="KIA78221.1"/>
    <property type="molecule type" value="Genomic_DNA"/>
</dbReference>
<comment type="subcellular location">
    <subcellularLocation>
        <location evidence="1">Membrane</location>
        <topology evidence="1">Multi-pass membrane protein</topology>
    </subcellularLocation>
</comment>
<keyword evidence="4 5" id="KW-0472">Membrane</keyword>
<dbReference type="AlphaFoldDB" id="A0A0C1C3X8"/>
<dbReference type="OMA" id="HFYTWAF"/>
<feature type="transmembrane region" description="Helical" evidence="5">
    <location>
        <begin position="103"/>
        <end position="125"/>
    </location>
</feature>
<dbReference type="Pfam" id="PF02600">
    <property type="entry name" value="DsbB"/>
    <property type="match status" value="1"/>
</dbReference>
<feature type="transmembrane region" description="Helical" evidence="5">
    <location>
        <begin position="7"/>
        <end position="27"/>
    </location>
</feature>
<dbReference type="InterPro" id="IPR003752">
    <property type="entry name" value="DiS_bond_form_DsbB/BdbC"/>
</dbReference>
<evidence type="ECO:0000256" key="3">
    <source>
        <dbReference type="ARBA" id="ARBA00022989"/>
    </source>
</evidence>
<sequence length="169" mass="18775">MQIWERGLNALVVLILCGVLLSAYFVQFFWHEEPCPLCLLQRLGMISVAAGLLLNLFFGVRMSHYALSLLSCLFGGFVALRQISLHVCPGFSTFGLPVLGLSLYTWSFIVFACAVCAISLILFLYRPDKSEQVPLNQEWFSKLALGLTLAISLANILTTYLQCGWGVCE</sequence>
<dbReference type="Gene3D" id="1.20.1550.10">
    <property type="entry name" value="DsbB-like"/>
    <property type="match status" value="1"/>
</dbReference>
<feature type="transmembrane region" description="Helical" evidence="5">
    <location>
        <begin position="39"/>
        <end position="58"/>
    </location>
</feature>
<comment type="caution">
    <text evidence="6">The sequence shown here is derived from an EMBL/GenBank/DDBJ whole genome shotgun (WGS) entry which is preliminary data.</text>
</comment>
<evidence type="ECO:0000256" key="2">
    <source>
        <dbReference type="ARBA" id="ARBA00022692"/>
    </source>
</evidence>
<dbReference type="RefSeq" id="WP_006341542.1">
    <property type="nucleotide sequence ID" value="NZ_JASBUT010000030.1"/>
</dbReference>
<feature type="transmembrane region" description="Helical" evidence="5">
    <location>
        <begin position="145"/>
        <end position="167"/>
    </location>
</feature>
<dbReference type="GO" id="GO:0015035">
    <property type="term" value="F:protein-disulfide reductase activity"/>
    <property type="evidence" value="ECO:0007669"/>
    <property type="project" value="InterPro"/>
</dbReference>
<name>A0A0C1C3X8_9BACT</name>
<evidence type="ECO:0000313" key="6">
    <source>
        <dbReference type="EMBL" id="KIA78221.1"/>
    </source>
</evidence>
<dbReference type="PATRIC" id="fig|83552.4.peg.609"/>
<protein>
    <submittedName>
        <fullName evidence="6">Disulfide bond formation protein B</fullName>
    </submittedName>
</protein>
<keyword evidence="3 5" id="KW-1133">Transmembrane helix</keyword>
<dbReference type="SUPFAM" id="SSF158442">
    <property type="entry name" value="DsbB-like"/>
    <property type="match status" value="1"/>
</dbReference>
<dbReference type="GO" id="GO:0006457">
    <property type="term" value="P:protein folding"/>
    <property type="evidence" value="ECO:0007669"/>
    <property type="project" value="InterPro"/>
</dbReference>